<dbReference type="EMBL" id="MU150350">
    <property type="protein sequence ID" value="KAF9458107.1"/>
    <property type="molecule type" value="Genomic_DNA"/>
</dbReference>
<evidence type="ECO:0000313" key="1">
    <source>
        <dbReference type="EMBL" id="KAF9458107.1"/>
    </source>
</evidence>
<comment type="caution">
    <text evidence="1">The sequence shown here is derived from an EMBL/GenBank/DDBJ whole genome shotgun (WGS) entry which is preliminary data.</text>
</comment>
<name>A0A9P6CAA9_9AGAR</name>
<feature type="non-terminal residue" evidence="1">
    <location>
        <position position="92"/>
    </location>
</feature>
<accession>A0A9P6CAA9</accession>
<proteinExistence type="predicted"/>
<gene>
    <name evidence="1" type="ORF">BDZ94DRAFT_1271621</name>
</gene>
<dbReference type="AlphaFoldDB" id="A0A9P6CAA9"/>
<dbReference type="Proteomes" id="UP000807353">
    <property type="component" value="Unassembled WGS sequence"/>
</dbReference>
<protein>
    <submittedName>
        <fullName evidence="1">Uncharacterized protein</fullName>
    </submittedName>
</protein>
<organism evidence="1 2">
    <name type="scientific">Collybia nuda</name>
    <dbReference type="NCBI Taxonomy" id="64659"/>
    <lineage>
        <taxon>Eukaryota</taxon>
        <taxon>Fungi</taxon>
        <taxon>Dikarya</taxon>
        <taxon>Basidiomycota</taxon>
        <taxon>Agaricomycotina</taxon>
        <taxon>Agaricomycetes</taxon>
        <taxon>Agaricomycetidae</taxon>
        <taxon>Agaricales</taxon>
        <taxon>Tricholomatineae</taxon>
        <taxon>Clitocybaceae</taxon>
        <taxon>Collybia</taxon>
    </lineage>
</organism>
<keyword evidence="2" id="KW-1185">Reference proteome</keyword>
<evidence type="ECO:0000313" key="2">
    <source>
        <dbReference type="Proteomes" id="UP000807353"/>
    </source>
</evidence>
<sequence length="92" mass="10510">MYKQCPTFPKKEIFSHGPLFTLFCVYLNNQTRYRNGCWIFGISKQCSITSKKGNISHDHVISSILSLCPSLLFSSLSYISYCIINTLILHAQ</sequence>
<reference evidence="1" key="1">
    <citation type="submission" date="2020-11" db="EMBL/GenBank/DDBJ databases">
        <authorList>
            <consortium name="DOE Joint Genome Institute"/>
            <person name="Ahrendt S."/>
            <person name="Riley R."/>
            <person name="Andreopoulos W."/>
            <person name="Labutti K."/>
            <person name="Pangilinan J."/>
            <person name="Ruiz-Duenas F.J."/>
            <person name="Barrasa J.M."/>
            <person name="Sanchez-Garcia M."/>
            <person name="Camarero S."/>
            <person name="Miyauchi S."/>
            <person name="Serrano A."/>
            <person name="Linde D."/>
            <person name="Babiker R."/>
            <person name="Drula E."/>
            <person name="Ayuso-Fernandez I."/>
            <person name="Pacheco R."/>
            <person name="Padilla G."/>
            <person name="Ferreira P."/>
            <person name="Barriuso J."/>
            <person name="Kellner H."/>
            <person name="Castanera R."/>
            <person name="Alfaro M."/>
            <person name="Ramirez L."/>
            <person name="Pisabarro A.G."/>
            <person name="Kuo A."/>
            <person name="Tritt A."/>
            <person name="Lipzen A."/>
            <person name="He G."/>
            <person name="Yan M."/>
            <person name="Ng V."/>
            <person name="Cullen D."/>
            <person name="Martin F."/>
            <person name="Rosso M.-N."/>
            <person name="Henrissat B."/>
            <person name="Hibbett D."/>
            <person name="Martinez A.T."/>
            <person name="Grigoriev I.V."/>
        </authorList>
    </citation>
    <scope>NUCLEOTIDE SEQUENCE</scope>
    <source>
        <strain evidence="1">CBS 247.69</strain>
    </source>
</reference>